<keyword evidence="4" id="KW-1185">Reference proteome</keyword>
<dbReference type="SUPFAM" id="SSF56059">
    <property type="entry name" value="Glutathione synthetase ATP-binding domain-like"/>
    <property type="match status" value="1"/>
</dbReference>
<name>A0A7X3MHA3_9FIRM</name>
<dbReference type="PROSITE" id="PS50975">
    <property type="entry name" value="ATP_GRASP"/>
    <property type="match status" value="1"/>
</dbReference>
<dbReference type="Gene3D" id="3.30.470.20">
    <property type="entry name" value="ATP-grasp fold, B domain"/>
    <property type="match status" value="1"/>
</dbReference>
<accession>A0A7X3MHA3</accession>
<comment type="caution">
    <text evidence="3">The sequence shown here is derived from an EMBL/GenBank/DDBJ whole genome shotgun (WGS) entry which is preliminary data.</text>
</comment>
<dbReference type="GO" id="GO:0046872">
    <property type="term" value="F:metal ion binding"/>
    <property type="evidence" value="ECO:0007669"/>
    <property type="project" value="InterPro"/>
</dbReference>
<dbReference type="RefSeq" id="WP_159751373.1">
    <property type="nucleotide sequence ID" value="NZ_WUQX01000001.1"/>
</dbReference>
<proteinExistence type="predicted"/>
<keyword evidence="1" id="KW-0547">Nucleotide-binding</keyword>
<reference evidence="3 4" key="1">
    <citation type="submission" date="2019-12" db="EMBL/GenBank/DDBJ databases">
        <title>Sporaefaciens musculi gen. nov., sp. nov., a novel bacterium isolated from the caecum of an obese mouse.</title>
        <authorList>
            <person name="Rasmussen T.S."/>
            <person name="Streidl T."/>
            <person name="Hitch T.C.A."/>
            <person name="Wortmann E."/>
            <person name="Deptula P."/>
            <person name="Hansen M."/>
            <person name="Nielsen D.S."/>
            <person name="Clavel T."/>
            <person name="Vogensen F.K."/>
        </authorList>
    </citation>
    <scope>NUCLEOTIDE SEQUENCE [LARGE SCALE GENOMIC DNA]</scope>
    <source>
        <strain evidence="3 4">WCA-9-b2</strain>
    </source>
</reference>
<sequence length="378" mass="43952">MNNSYKGHLVIVFALEHYNPLGHIRSLGENGINPIYISVKRRGPVACLSKYISTCHHVDSVEEGYKLLISEYGGYAQAYKPYVIFSDDKSIGFFDLHYDEIKDKFICFNAGKQGRINEFMDKQRILEIAKAHGFQVLDSWVVRLGEIPKGIEYPVITKDISPNSGNWKSDVFICENEEELKKAFANISSPIVQIQKYIDKKNEYAIEGFTINKGAQMLIGSTLKWKYLVKGYYSSYHDVTMLKDFRMRTMLNELFSEIGFEGIFEVEFLIDQDDTYYFLEVNFRASAWNYSSAVAGMPLAYLWVKSMEDGFIAEDAEKEFEDFTDMSEVIDYGKRVEGKMVSLAEWLRDFKEAKGTYYYNKNDMAPFEYLFEHWDEYK</sequence>
<gene>
    <name evidence="3" type="ORF">GN277_12680</name>
</gene>
<evidence type="ECO:0000313" key="4">
    <source>
        <dbReference type="Proteomes" id="UP000460412"/>
    </source>
</evidence>
<evidence type="ECO:0000256" key="1">
    <source>
        <dbReference type="PROSITE-ProRule" id="PRU00409"/>
    </source>
</evidence>
<evidence type="ECO:0000259" key="2">
    <source>
        <dbReference type="PROSITE" id="PS50975"/>
    </source>
</evidence>
<dbReference type="EMBL" id="WUQX01000001">
    <property type="protein sequence ID" value="MXP76217.1"/>
    <property type="molecule type" value="Genomic_DNA"/>
</dbReference>
<organism evidence="3 4">
    <name type="scientific">Sporofaciens musculi</name>
    <dbReference type="NCBI Taxonomy" id="2681861"/>
    <lineage>
        <taxon>Bacteria</taxon>
        <taxon>Bacillati</taxon>
        <taxon>Bacillota</taxon>
        <taxon>Clostridia</taxon>
        <taxon>Lachnospirales</taxon>
        <taxon>Lachnospiraceae</taxon>
        <taxon>Sporofaciens</taxon>
    </lineage>
</organism>
<evidence type="ECO:0000313" key="3">
    <source>
        <dbReference type="EMBL" id="MXP76217.1"/>
    </source>
</evidence>
<dbReference type="InterPro" id="IPR011761">
    <property type="entry name" value="ATP-grasp"/>
</dbReference>
<dbReference type="GO" id="GO:0005524">
    <property type="term" value="F:ATP binding"/>
    <property type="evidence" value="ECO:0007669"/>
    <property type="project" value="UniProtKB-UniRule"/>
</dbReference>
<dbReference type="AlphaFoldDB" id="A0A7X3MHA3"/>
<feature type="domain" description="ATP-grasp" evidence="2">
    <location>
        <begin position="126"/>
        <end position="308"/>
    </location>
</feature>
<dbReference type="Pfam" id="PF02786">
    <property type="entry name" value="CPSase_L_D2"/>
    <property type="match status" value="1"/>
</dbReference>
<dbReference type="InterPro" id="IPR005479">
    <property type="entry name" value="CPAse_ATP-bd"/>
</dbReference>
<keyword evidence="1" id="KW-0067">ATP-binding</keyword>
<protein>
    <submittedName>
        <fullName evidence="3">Biotin carboxylase</fullName>
    </submittedName>
</protein>
<dbReference type="Proteomes" id="UP000460412">
    <property type="component" value="Unassembled WGS sequence"/>
</dbReference>